<dbReference type="InterPro" id="IPR013792">
    <property type="entry name" value="RNA3'P_cycl/enolpyr_Trfase_a/b"/>
</dbReference>
<dbReference type="InterPro" id="IPR000228">
    <property type="entry name" value="RNA3'_term_phos_cyc"/>
</dbReference>
<feature type="domain" description="RNA 3'-terminal phosphate cyclase" evidence="2">
    <location>
        <begin position="67"/>
        <end position="168"/>
    </location>
</feature>
<feature type="region of interest" description="Disordered" evidence="1">
    <location>
        <begin position="1"/>
        <end position="57"/>
    </location>
</feature>
<gene>
    <name evidence="4" type="ORF">COHA_001773</name>
</gene>
<dbReference type="Pfam" id="PF01137">
    <property type="entry name" value="RTC"/>
    <property type="match status" value="2"/>
</dbReference>
<name>A0AAD5H8K4_9CHLO</name>
<evidence type="ECO:0000259" key="3">
    <source>
        <dbReference type="Pfam" id="PF05189"/>
    </source>
</evidence>
<dbReference type="GO" id="GO:0005634">
    <property type="term" value="C:nucleus"/>
    <property type="evidence" value="ECO:0007669"/>
    <property type="project" value="TreeGrafter"/>
</dbReference>
<evidence type="ECO:0000259" key="2">
    <source>
        <dbReference type="Pfam" id="PF01137"/>
    </source>
</evidence>
<organism evidence="4 5">
    <name type="scientific">Chlorella ohadii</name>
    <dbReference type="NCBI Taxonomy" id="2649997"/>
    <lineage>
        <taxon>Eukaryota</taxon>
        <taxon>Viridiplantae</taxon>
        <taxon>Chlorophyta</taxon>
        <taxon>core chlorophytes</taxon>
        <taxon>Trebouxiophyceae</taxon>
        <taxon>Chlorellales</taxon>
        <taxon>Chlorellaceae</taxon>
        <taxon>Chlorella clade</taxon>
        <taxon>Chlorella</taxon>
    </lineage>
</organism>
<dbReference type="GO" id="GO:0006396">
    <property type="term" value="P:RNA processing"/>
    <property type="evidence" value="ECO:0007669"/>
    <property type="project" value="InterPro"/>
</dbReference>
<dbReference type="SUPFAM" id="SSF52913">
    <property type="entry name" value="RNA 3'-terminal phosphate cyclase, RPTC, insert domain"/>
    <property type="match status" value="1"/>
</dbReference>
<dbReference type="Gene3D" id="3.30.360.20">
    <property type="entry name" value="RNA 3'-terminal phosphate cyclase, insert domain"/>
    <property type="match status" value="1"/>
</dbReference>
<dbReference type="InterPro" id="IPR037136">
    <property type="entry name" value="RNA3'_phos_cyclase_dom_sf"/>
</dbReference>
<reference evidence="4" key="1">
    <citation type="submission" date="2020-11" db="EMBL/GenBank/DDBJ databases">
        <title>Chlorella ohadii genome sequencing and assembly.</title>
        <authorList>
            <person name="Murik O."/>
            <person name="Treves H."/>
            <person name="Kedem I."/>
            <person name="Shotland Y."/>
            <person name="Kaplan A."/>
        </authorList>
    </citation>
    <scope>NUCLEOTIDE SEQUENCE</scope>
    <source>
        <strain evidence="4">1</strain>
    </source>
</reference>
<dbReference type="AlphaFoldDB" id="A0AAD5H8K4"/>
<dbReference type="InterPro" id="IPR036553">
    <property type="entry name" value="RPTC_insert"/>
</dbReference>
<dbReference type="Proteomes" id="UP001205105">
    <property type="component" value="Unassembled WGS sequence"/>
</dbReference>
<comment type="caution">
    <text evidence="4">The sequence shown here is derived from an EMBL/GenBank/DDBJ whole genome shotgun (WGS) entry which is preliminary data.</text>
</comment>
<evidence type="ECO:0000313" key="5">
    <source>
        <dbReference type="Proteomes" id="UP001205105"/>
    </source>
</evidence>
<feature type="domain" description="RNA 3'-terminal phosphate cyclase" evidence="2">
    <location>
        <begin position="202"/>
        <end position="443"/>
    </location>
</feature>
<dbReference type="SUPFAM" id="SSF55205">
    <property type="entry name" value="EPT/RTPC-like"/>
    <property type="match status" value="2"/>
</dbReference>
<dbReference type="Gene3D" id="3.65.10.20">
    <property type="entry name" value="RNA 3'-terminal phosphate cyclase domain"/>
    <property type="match status" value="1"/>
</dbReference>
<dbReference type="InterPro" id="IPR013791">
    <property type="entry name" value="RNA3'-term_phos_cycl_insert"/>
</dbReference>
<dbReference type="InterPro" id="IPR023797">
    <property type="entry name" value="RNA3'_phos_cyclase_dom"/>
</dbReference>
<feature type="compositionally biased region" description="Basic residues" evidence="1">
    <location>
        <begin position="29"/>
        <end position="41"/>
    </location>
</feature>
<evidence type="ECO:0000256" key="1">
    <source>
        <dbReference type="SAM" id="MobiDB-lite"/>
    </source>
</evidence>
<sequence>MQQGADEASASAGGGRQQHGGGAGSGGKQQKRHKPHHKPSHRPSPAPVPVADLPLPEEGTYIDGSMLEGGGQILRNASALAAILGRPLKVDKIRAGRDKPGLRPQHLTGLQVVAALCGGQLLGGQVGSSCITLSPGQLVCSHHTGDTKTAGSCMLLAQSALPCLLFAATGQAGAPGAGSSAAAETAAAGAAEADAADDGAALQAAVRGGTASELNLRGGTDAAMAPPAGYMQHVLLPTLRRRLAVRASMQLIRRGFFPRGQGQVQLTVERLAPGACLPAIDLTERGEIMSIAIRAFTAGRVVPSVGERLADAALKAVKARLPRCGVPRSVPITCDGVHEPPERAFSDGCGLLVTAESSTGCLWGASGLGERGVRAEDIGQRAADELMDALEVGACTDEWLQDQLIIFMALAKGRSRMLTGEPTLHTRTACMVAEALTGARFSVAPAPVGPGQAQRPGLWLVECEGAAVAAPP</sequence>
<accession>A0AAD5H8K4</accession>
<feature type="domain" description="RNA 3'-terminal phosphate cyclase insert" evidence="3">
    <location>
        <begin position="283"/>
        <end position="390"/>
    </location>
</feature>
<evidence type="ECO:0008006" key="6">
    <source>
        <dbReference type="Google" id="ProtNLM"/>
    </source>
</evidence>
<dbReference type="PANTHER" id="PTHR11096:SF0">
    <property type="entry name" value="RNA 3'-TERMINAL PHOSPHATE CYCLASE"/>
    <property type="match status" value="1"/>
</dbReference>
<proteinExistence type="predicted"/>
<protein>
    <recommendedName>
        <fullName evidence="6">RNA 3'-terminal-phosphate cyclase (ATP)</fullName>
    </recommendedName>
</protein>
<dbReference type="GO" id="GO:0003963">
    <property type="term" value="F:RNA-3'-phosphate cyclase activity"/>
    <property type="evidence" value="ECO:0007669"/>
    <property type="project" value="TreeGrafter"/>
</dbReference>
<keyword evidence="5" id="KW-1185">Reference proteome</keyword>
<dbReference type="Pfam" id="PF05189">
    <property type="entry name" value="RTC_insert"/>
    <property type="match status" value="1"/>
</dbReference>
<dbReference type="PANTHER" id="PTHR11096">
    <property type="entry name" value="RNA 3' TERMINAL PHOSPHATE CYCLASE"/>
    <property type="match status" value="1"/>
</dbReference>
<feature type="compositionally biased region" description="Low complexity" evidence="1">
    <location>
        <begin position="1"/>
        <end position="11"/>
    </location>
</feature>
<evidence type="ECO:0000313" key="4">
    <source>
        <dbReference type="EMBL" id="KAI7844685.1"/>
    </source>
</evidence>
<feature type="compositionally biased region" description="Gly residues" evidence="1">
    <location>
        <begin position="12"/>
        <end position="27"/>
    </location>
</feature>
<dbReference type="EMBL" id="JADXDR010000025">
    <property type="protein sequence ID" value="KAI7844685.1"/>
    <property type="molecule type" value="Genomic_DNA"/>
</dbReference>